<dbReference type="PANTHER" id="PTHR42879:SF6">
    <property type="entry name" value="NADPH-DEPENDENT REDUCTASE BACG"/>
    <property type="match status" value="1"/>
</dbReference>
<comment type="similarity">
    <text evidence="1">Belongs to the short-chain dehydrogenases/reductases (SDR) family.</text>
</comment>
<dbReference type="GO" id="GO:0016491">
    <property type="term" value="F:oxidoreductase activity"/>
    <property type="evidence" value="ECO:0007669"/>
    <property type="project" value="UniProtKB-KW"/>
</dbReference>
<dbReference type="PANTHER" id="PTHR42879">
    <property type="entry name" value="3-OXOACYL-(ACYL-CARRIER-PROTEIN) REDUCTASE"/>
    <property type="match status" value="1"/>
</dbReference>
<dbReference type="PRINTS" id="PR00081">
    <property type="entry name" value="GDHRDH"/>
</dbReference>
<dbReference type="FunFam" id="3.40.50.720:FF:000084">
    <property type="entry name" value="Short-chain dehydrogenase reductase"/>
    <property type="match status" value="1"/>
</dbReference>
<dbReference type="InterPro" id="IPR002347">
    <property type="entry name" value="SDR_fam"/>
</dbReference>
<sequence>MDRPCYSGRRPIRQVMPSSDAQNSSLVHIGEQTMDLNLKGRAAAVAAASAGLGFASALTLAQEGCRVAICARNEDRLQAAADRIREETGSEILALVADMSDAEAPGAFIQAATDRFGGLDIVVANAGGPPSGEFADKTDTEWALALQLNLMSAVRLFRSALPHVTASDQGRLVAITSVSAKHPMESMVLSNATRTGVHGVIKTLSMELAATGTTVNAVCPGVTKTDRLDELAQQAADQKGITVEEAFAERAATVPLGRLGDPMEFGAAVTFLCSRQAGFITGIGLAADGGFMGALP</sequence>
<dbReference type="InterPro" id="IPR050259">
    <property type="entry name" value="SDR"/>
</dbReference>
<evidence type="ECO:0000256" key="1">
    <source>
        <dbReference type="ARBA" id="ARBA00006484"/>
    </source>
</evidence>
<comment type="caution">
    <text evidence="4">The sequence shown here is derived from an EMBL/GenBank/DDBJ whole genome shotgun (WGS) entry which is preliminary data.</text>
</comment>
<evidence type="ECO:0000256" key="3">
    <source>
        <dbReference type="SAM" id="MobiDB-lite"/>
    </source>
</evidence>
<evidence type="ECO:0000313" key="4">
    <source>
        <dbReference type="EMBL" id="MYD89218.1"/>
    </source>
</evidence>
<reference evidence="4" key="1">
    <citation type="submission" date="2019-09" db="EMBL/GenBank/DDBJ databases">
        <title>Characterisation of the sponge microbiome using genome-centric metagenomics.</title>
        <authorList>
            <person name="Engelberts J.P."/>
            <person name="Robbins S.J."/>
            <person name="De Goeij J.M."/>
            <person name="Aranda M."/>
            <person name="Bell S.C."/>
            <person name="Webster N.S."/>
        </authorList>
    </citation>
    <scope>NUCLEOTIDE SEQUENCE</scope>
    <source>
        <strain evidence="4">SB0662_bin_9</strain>
    </source>
</reference>
<dbReference type="Gene3D" id="3.40.50.720">
    <property type="entry name" value="NAD(P)-binding Rossmann-like Domain"/>
    <property type="match status" value="1"/>
</dbReference>
<keyword evidence="2" id="KW-0560">Oxidoreductase</keyword>
<feature type="region of interest" description="Disordered" evidence="3">
    <location>
        <begin position="1"/>
        <end position="23"/>
    </location>
</feature>
<dbReference type="Pfam" id="PF13561">
    <property type="entry name" value="adh_short_C2"/>
    <property type="match status" value="1"/>
</dbReference>
<gene>
    <name evidence="4" type="ORF">F4Y08_02600</name>
</gene>
<dbReference type="SUPFAM" id="SSF51735">
    <property type="entry name" value="NAD(P)-binding Rossmann-fold domains"/>
    <property type="match status" value="1"/>
</dbReference>
<dbReference type="EMBL" id="VXPY01000013">
    <property type="protein sequence ID" value="MYD89218.1"/>
    <property type="molecule type" value="Genomic_DNA"/>
</dbReference>
<organism evidence="4">
    <name type="scientific">Caldilineaceae bacterium SB0662_bin_9</name>
    <dbReference type="NCBI Taxonomy" id="2605258"/>
    <lineage>
        <taxon>Bacteria</taxon>
        <taxon>Bacillati</taxon>
        <taxon>Chloroflexota</taxon>
        <taxon>Caldilineae</taxon>
        <taxon>Caldilineales</taxon>
        <taxon>Caldilineaceae</taxon>
    </lineage>
</organism>
<dbReference type="AlphaFoldDB" id="A0A6B1DP52"/>
<accession>A0A6B1DP52</accession>
<evidence type="ECO:0000256" key="2">
    <source>
        <dbReference type="ARBA" id="ARBA00023002"/>
    </source>
</evidence>
<name>A0A6B1DP52_9CHLR</name>
<protein>
    <submittedName>
        <fullName evidence="4">SDR family oxidoreductase</fullName>
    </submittedName>
</protein>
<dbReference type="InterPro" id="IPR036291">
    <property type="entry name" value="NAD(P)-bd_dom_sf"/>
</dbReference>
<proteinExistence type="inferred from homology"/>